<accession>A0ABS5ZL65</accession>
<organism evidence="1 2">
    <name type="scientific">Zooshikella harenae</name>
    <dbReference type="NCBI Taxonomy" id="2827238"/>
    <lineage>
        <taxon>Bacteria</taxon>
        <taxon>Pseudomonadati</taxon>
        <taxon>Pseudomonadota</taxon>
        <taxon>Gammaproteobacteria</taxon>
        <taxon>Oceanospirillales</taxon>
        <taxon>Zooshikellaceae</taxon>
        <taxon>Zooshikella</taxon>
    </lineage>
</organism>
<evidence type="ECO:0000313" key="2">
    <source>
        <dbReference type="Proteomes" id="UP000690515"/>
    </source>
</evidence>
<name>A0ABS5ZL65_9GAMM</name>
<gene>
    <name evidence="1" type="ORF">KCG35_23935</name>
</gene>
<keyword evidence="2" id="KW-1185">Reference proteome</keyword>
<protein>
    <submittedName>
        <fullName evidence="1">Uncharacterized protein</fullName>
    </submittedName>
</protein>
<dbReference type="Proteomes" id="UP000690515">
    <property type="component" value="Unassembled WGS sequence"/>
</dbReference>
<reference evidence="1 2" key="1">
    <citation type="submission" date="2021-04" db="EMBL/GenBank/DDBJ databases">
        <authorList>
            <person name="Pira H."/>
            <person name="Risdian C."/>
            <person name="Wink J."/>
        </authorList>
    </citation>
    <scope>NUCLEOTIDE SEQUENCE [LARGE SCALE GENOMIC DNA]</scope>
    <source>
        <strain evidence="1 2">WH53</strain>
    </source>
</reference>
<evidence type="ECO:0000313" key="1">
    <source>
        <dbReference type="EMBL" id="MBU2714106.1"/>
    </source>
</evidence>
<proteinExistence type="predicted"/>
<comment type="caution">
    <text evidence="1">The sequence shown here is derived from an EMBL/GenBank/DDBJ whole genome shotgun (WGS) entry which is preliminary data.</text>
</comment>
<dbReference type="EMBL" id="JAGSOY010000152">
    <property type="protein sequence ID" value="MBU2714106.1"/>
    <property type="molecule type" value="Genomic_DNA"/>
</dbReference>
<dbReference type="RefSeq" id="WP_215822377.1">
    <property type="nucleotide sequence ID" value="NZ_JAGSOY010000152.1"/>
</dbReference>
<sequence length="84" mass="9794">MSFKSNLGVFVCPHVFQKTRPILLVIHEDGEWQCLCGYGDHTSEGHLVERDPSLNQLSDLPDGWEAERESPENTWLRTKYRYDD</sequence>